<dbReference type="GO" id="GO:0004222">
    <property type="term" value="F:metalloendopeptidase activity"/>
    <property type="evidence" value="ECO:0007669"/>
    <property type="project" value="InterPro"/>
</dbReference>
<dbReference type="Gene3D" id="1.10.1370.40">
    <property type="match status" value="1"/>
</dbReference>
<evidence type="ECO:0000256" key="5">
    <source>
        <dbReference type="ARBA" id="ARBA00022833"/>
    </source>
</evidence>
<keyword evidence="5 7" id="KW-0862">Zinc</keyword>
<dbReference type="KEGG" id="mro:MROS_0606"/>
<dbReference type="SUPFAM" id="SSF55486">
    <property type="entry name" value="Metalloproteases ('zincins'), catalytic domain"/>
    <property type="match status" value="1"/>
</dbReference>
<dbReference type="AlphaFoldDB" id="I6ZP84"/>
<evidence type="ECO:0000313" key="9">
    <source>
        <dbReference type="EMBL" id="AFN73849.1"/>
    </source>
</evidence>
<dbReference type="GO" id="GO:0006508">
    <property type="term" value="P:proteolysis"/>
    <property type="evidence" value="ECO:0007669"/>
    <property type="project" value="UniProtKB-KW"/>
</dbReference>
<evidence type="ECO:0000256" key="4">
    <source>
        <dbReference type="ARBA" id="ARBA00022801"/>
    </source>
</evidence>
<dbReference type="FunFam" id="3.40.390.10:FF:000009">
    <property type="entry name" value="Oligopeptidase A"/>
    <property type="match status" value="1"/>
</dbReference>
<dbReference type="Proteomes" id="UP000009011">
    <property type="component" value="Chromosome"/>
</dbReference>
<dbReference type="GO" id="GO:0046872">
    <property type="term" value="F:metal ion binding"/>
    <property type="evidence" value="ECO:0007669"/>
    <property type="project" value="UniProtKB-UniRule"/>
</dbReference>
<keyword evidence="10" id="KW-1185">Reference proteome</keyword>
<dbReference type="InterPro" id="IPR034005">
    <property type="entry name" value="M3A_DCP"/>
</dbReference>
<dbReference type="Gene3D" id="1.10.1370.10">
    <property type="entry name" value="Neurolysin, domain 3"/>
    <property type="match status" value="1"/>
</dbReference>
<feature type="domain" description="Peptidase M3A/M3B catalytic" evidence="8">
    <location>
        <begin position="248"/>
        <end position="693"/>
    </location>
</feature>
<evidence type="ECO:0000256" key="7">
    <source>
        <dbReference type="RuleBase" id="RU003435"/>
    </source>
</evidence>
<evidence type="ECO:0000313" key="10">
    <source>
        <dbReference type="Proteomes" id="UP000009011"/>
    </source>
</evidence>
<keyword evidence="6 7" id="KW-0482">Metalloprotease</keyword>
<dbReference type="RefSeq" id="WP_014855286.1">
    <property type="nucleotide sequence ID" value="NC_018178.1"/>
</dbReference>
<dbReference type="PANTHER" id="PTHR43660:SF1">
    <property type="entry name" value="DIPEPTIDYL CARBOXYPEPTIDASE"/>
    <property type="match status" value="1"/>
</dbReference>
<evidence type="ECO:0000256" key="6">
    <source>
        <dbReference type="ARBA" id="ARBA00023049"/>
    </source>
</evidence>
<dbReference type="InterPro" id="IPR024077">
    <property type="entry name" value="Neurolysin/TOP_dom2"/>
</dbReference>
<name>I6ZP84_MELRP</name>
<organism evidence="9 10">
    <name type="scientific">Melioribacter roseus (strain DSM 23840 / JCM 17771 / VKM B-2668 / P3M-2)</name>
    <dbReference type="NCBI Taxonomy" id="1191523"/>
    <lineage>
        <taxon>Bacteria</taxon>
        <taxon>Pseudomonadati</taxon>
        <taxon>Ignavibacteriota</taxon>
        <taxon>Ignavibacteria</taxon>
        <taxon>Ignavibacteriales</taxon>
        <taxon>Melioribacteraceae</taxon>
        <taxon>Melioribacter</taxon>
    </lineage>
</organism>
<dbReference type="OrthoDB" id="9773538at2"/>
<dbReference type="GO" id="GO:0004180">
    <property type="term" value="F:carboxypeptidase activity"/>
    <property type="evidence" value="ECO:0007669"/>
    <property type="project" value="TreeGrafter"/>
</dbReference>
<evidence type="ECO:0000256" key="3">
    <source>
        <dbReference type="ARBA" id="ARBA00022723"/>
    </source>
</evidence>
<keyword evidence="2 7" id="KW-0645">Protease</keyword>
<dbReference type="STRING" id="1191523.MROS_0606"/>
<dbReference type="Gene3D" id="3.40.390.10">
    <property type="entry name" value="Collagenase (Catalytic Domain)"/>
    <property type="match status" value="1"/>
</dbReference>
<sequence length="695" mass="80821">MKFFLLLFVIALSTIIPQERIMENPLLKKWNTPFETPPFDEIKDEHFLPAIKYAVEQQKKEIEEIANNSEEPTFENTIVAMEKSGALLDRVSRLFYALNSANTNEKLQRAAREITPLLTRHEDDIYLNDKLFKRVRALYEKKESLGLNAEQMRLLEFYYKDFVRSGANLPPDKKEELRKINEEISSLALKFGENLLKETNAVALVIDNKEDLVGLPESVIQLAAETASEKGYEGKWAFTLQKPSWIPFLQYSPKRELREKLFKAYINRGNNNNEYDNKDIIARIVSLRVKRANLLGYKTHADYVLEVNMAKTPDRVYKFLHELWTPALKRAKSEVEQMQKIIDSEGGNFKLQAWDWWYYAEKLKREKYELDEEMLRPYFKMENVLKGAYEVASRLYGIKFVERNDIQVYNPDVKVFEVLDENGNHVGIFYTDYYPRDGKRSGAWSSSFRVQSNIDGNFITPLVYNVGNFSKPTADKPALMSVDEVNTLFHELGHALHSLLSNTTYYRTKWVPRDFVELPSQIMENWALEPEVLKLYARHYKTGEPIPDELIEKIENSKLFNQGFETVEYLAAAFLDMDWHTLTDTALQNVEEFEKKCFDKLGKIPEIESRYQTTNFAHIVGGYSAGYYSYIWSAVLDADAFEAFKEKGDLFDKETAAAFKKLLSKGGTEDPMQLYIDFRGREPKVDALLKRRGLD</sequence>
<proteinExistence type="inferred from homology"/>
<gene>
    <name evidence="9" type="ordered locus">MROS_0606</name>
</gene>
<dbReference type="InterPro" id="IPR024079">
    <property type="entry name" value="MetalloPept_cat_dom_sf"/>
</dbReference>
<dbReference type="InterPro" id="IPR001567">
    <property type="entry name" value="Pept_M3A_M3B_dom"/>
</dbReference>
<dbReference type="eggNOG" id="COG0339">
    <property type="taxonomic scope" value="Bacteria"/>
</dbReference>
<reference evidence="9 10" key="1">
    <citation type="journal article" date="2013" name="PLoS ONE">
        <title>Genomic analysis of Melioribacter roseus, facultatively anaerobic organotrophic bacterium representing a novel deep lineage within Bacteriodetes/Chlorobi group.</title>
        <authorList>
            <person name="Kadnikov V.V."/>
            <person name="Mardanov A.V."/>
            <person name="Podosokorskaya O.A."/>
            <person name="Gavrilov S.N."/>
            <person name="Kublanov I.V."/>
            <person name="Beletsky A.V."/>
            <person name="Bonch-Osmolovskaya E.A."/>
            <person name="Ravin N.V."/>
        </authorList>
    </citation>
    <scope>NUCLEOTIDE SEQUENCE [LARGE SCALE GENOMIC DNA]</scope>
    <source>
        <strain evidence="10">JCM 17771 / P3M-2</strain>
    </source>
</reference>
<accession>I6ZP84</accession>
<comment type="cofactor">
    <cofactor evidence="7">
        <name>Zn(2+)</name>
        <dbReference type="ChEBI" id="CHEBI:29105"/>
    </cofactor>
    <text evidence="7">Binds 1 zinc ion.</text>
</comment>
<protein>
    <submittedName>
        <fullName evidence="9">Peptidyl-dipeptidase Dcp</fullName>
    </submittedName>
</protein>
<dbReference type="HOGENOM" id="CLU_001805_4_0_10"/>
<dbReference type="PATRIC" id="fig|1191523.3.peg.634"/>
<dbReference type="PANTHER" id="PTHR43660">
    <property type="entry name" value="DIPEPTIDYL CARBOXYPEPTIDASE"/>
    <property type="match status" value="1"/>
</dbReference>
<dbReference type="CDD" id="cd06456">
    <property type="entry name" value="M3A_DCP"/>
    <property type="match status" value="1"/>
</dbReference>
<evidence type="ECO:0000256" key="2">
    <source>
        <dbReference type="ARBA" id="ARBA00022670"/>
    </source>
</evidence>
<dbReference type="EMBL" id="CP003557">
    <property type="protein sequence ID" value="AFN73849.1"/>
    <property type="molecule type" value="Genomic_DNA"/>
</dbReference>
<dbReference type="Pfam" id="PF01432">
    <property type="entry name" value="Peptidase_M3"/>
    <property type="match status" value="1"/>
</dbReference>
<evidence type="ECO:0000256" key="1">
    <source>
        <dbReference type="ARBA" id="ARBA00006040"/>
    </source>
</evidence>
<dbReference type="InterPro" id="IPR045090">
    <property type="entry name" value="Pept_M3A_M3B"/>
</dbReference>
<comment type="similarity">
    <text evidence="1 7">Belongs to the peptidase M3 family.</text>
</comment>
<dbReference type="GO" id="GO:0005829">
    <property type="term" value="C:cytosol"/>
    <property type="evidence" value="ECO:0007669"/>
    <property type="project" value="TreeGrafter"/>
</dbReference>
<evidence type="ECO:0000259" key="8">
    <source>
        <dbReference type="Pfam" id="PF01432"/>
    </source>
</evidence>
<keyword evidence="4 7" id="KW-0378">Hydrolase</keyword>
<keyword evidence="3 7" id="KW-0479">Metal-binding</keyword>